<proteinExistence type="predicted"/>
<organism evidence="3">
    <name type="scientific">Gongylonema pulchrum</name>
    <dbReference type="NCBI Taxonomy" id="637853"/>
    <lineage>
        <taxon>Eukaryota</taxon>
        <taxon>Metazoa</taxon>
        <taxon>Ecdysozoa</taxon>
        <taxon>Nematoda</taxon>
        <taxon>Chromadorea</taxon>
        <taxon>Rhabditida</taxon>
        <taxon>Spirurina</taxon>
        <taxon>Spiruromorpha</taxon>
        <taxon>Spiruroidea</taxon>
        <taxon>Gongylonematidae</taxon>
        <taxon>Gongylonema</taxon>
    </lineage>
</organism>
<dbReference type="WBParaSite" id="GPUH_0002391901-mRNA-1">
    <property type="protein sequence ID" value="GPUH_0002391901-mRNA-1"/>
    <property type="gene ID" value="GPUH_0002391901"/>
</dbReference>
<reference evidence="1 2" key="2">
    <citation type="submission" date="2018-11" db="EMBL/GenBank/DDBJ databases">
        <authorList>
            <consortium name="Pathogen Informatics"/>
        </authorList>
    </citation>
    <scope>NUCLEOTIDE SEQUENCE [LARGE SCALE GENOMIC DNA]</scope>
</reference>
<evidence type="ECO:0000313" key="1">
    <source>
        <dbReference type="EMBL" id="VDN42107.1"/>
    </source>
</evidence>
<name>A0A183ESE8_9BILA</name>
<accession>A0A183ESE8</accession>
<reference evidence="3" key="1">
    <citation type="submission" date="2016-06" db="UniProtKB">
        <authorList>
            <consortium name="WormBaseParasite"/>
        </authorList>
    </citation>
    <scope>IDENTIFICATION</scope>
</reference>
<sequence length="173" mass="19855">MVRDPFTTDKECDRNEYDESDPKSWFGISPGSNVLNGRYPSAKPFVEKLQHQEIALLERMVEEREARRKAIQREVFQEFDGNLQKHMEKLQLQVIKFLLQSPSFLCVFCSYAMRKPILTRGFLCVCLCVRCASVPIFHLEAHKSYRAETSGTLSTCAYGPPSPKWGWGSVRAS</sequence>
<dbReference type="EMBL" id="UYRT01099327">
    <property type="protein sequence ID" value="VDN42107.1"/>
    <property type="molecule type" value="Genomic_DNA"/>
</dbReference>
<evidence type="ECO:0000313" key="3">
    <source>
        <dbReference type="WBParaSite" id="GPUH_0002391901-mRNA-1"/>
    </source>
</evidence>
<protein>
    <submittedName>
        <fullName evidence="3">SKI-interacting protein SKIP</fullName>
    </submittedName>
</protein>
<gene>
    <name evidence="1" type="ORF">GPUH_LOCUS23891</name>
</gene>
<dbReference type="Proteomes" id="UP000271098">
    <property type="component" value="Unassembled WGS sequence"/>
</dbReference>
<dbReference type="AlphaFoldDB" id="A0A183ESE8"/>
<evidence type="ECO:0000313" key="2">
    <source>
        <dbReference type="Proteomes" id="UP000271098"/>
    </source>
</evidence>
<keyword evidence="2" id="KW-1185">Reference proteome</keyword>